<organism evidence="9 10">
    <name type="scientific">Pachysolen tannophilus NRRL Y-2460</name>
    <dbReference type="NCBI Taxonomy" id="669874"/>
    <lineage>
        <taxon>Eukaryota</taxon>
        <taxon>Fungi</taxon>
        <taxon>Dikarya</taxon>
        <taxon>Ascomycota</taxon>
        <taxon>Saccharomycotina</taxon>
        <taxon>Pichiomycetes</taxon>
        <taxon>Pachysolenaceae</taxon>
        <taxon>Pachysolen</taxon>
    </lineage>
</organism>
<comment type="similarity">
    <text evidence="7">Belongs to the eIF-3 subunit I family.</text>
</comment>
<dbReference type="GO" id="GO:0033290">
    <property type="term" value="C:eukaryotic 48S preinitiation complex"/>
    <property type="evidence" value="ECO:0007669"/>
    <property type="project" value="UniProtKB-UniRule"/>
</dbReference>
<dbReference type="PROSITE" id="PS50294">
    <property type="entry name" value="WD_REPEATS_REGION"/>
    <property type="match status" value="2"/>
</dbReference>
<evidence type="ECO:0000256" key="2">
    <source>
        <dbReference type="ARBA" id="ARBA00022540"/>
    </source>
</evidence>
<keyword evidence="1 7" id="KW-0963">Cytoplasm</keyword>
<evidence type="ECO:0000256" key="4">
    <source>
        <dbReference type="ARBA" id="ARBA00022737"/>
    </source>
</evidence>
<keyword evidence="4" id="KW-0677">Repeat</keyword>
<comment type="subunit">
    <text evidence="7">Component of the eukaryotic translation initiation factor 3 (eIF-3) complex.</text>
</comment>
<feature type="repeat" description="WD" evidence="8">
    <location>
        <begin position="286"/>
        <end position="316"/>
    </location>
</feature>
<evidence type="ECO:0000256" key="5">
    <source>
        <dbReference type="ARBA" id="ARBA00022917"/>
    </source>
</evidence>
<dbReference type="HAMAP" id="MF_03008">
    <property type="entry name" value="eIF3i"/>
    <property type="match status" value="1"/>
</dbReference>
<dbReference type="STRING" id="669874.A0A1E4U2A7"/>
<dbReference type="InterPro" id="IPR001680">
    <property type="entry name" value="WD40_rpt"/>
</dbReference>
<keyword evidence="5 7" id="KW-0648">Protein biosynthesis</keyword>
<proteinExistence type="inferred from homology"/>
<accession>A0A1E4U2A7</accession>
<feature type="repeat" description="WD" evidence="8">
    <location>
        <begin position="48"/>
        <end position="89"/>
    </location>
</feature>
<dbReference type="GO" id="GO:0003723">
    <property type="term" value="F:RNA binding"/>
    <property type="evidence" value="ECO:0007669"/>
    <property type="project" value="TreeGrafter"/>
</dbReference>
<evidence type="ECO:0000313" key="9">
    <source>
        <dbReference type="EMBL" id="ODV98129.1"/>
    </source>
</evidence>
<dbReference type="Gene3D" id="2.130.10.10">
    <property type="entry name" value="YVTN repeat-like/Quinoprotein amine dehydrogenase"/>
    <property type="match status" value="1"/>
</dbReference>
<dbReference type="PROSITE" id="PS50082">
    <property type="entry name" value="WD_REPEATS_2"/>
    <property type="match status" value="4"/>
</dbReference>
<evidence type="ECO:0000256" key="1">
    <source>
        <dbReference type="ARBA" id="ARBA00022490"/>
    </source>
</evidence>
<dbReference type="GO" id="GO:0003743">
    <property type="term" value="F:translation initiation factor activity"/>
    <property type="evidence" value="ECO:0007669"/>
    <property type="project" value="UniProtKB-UniRule"/>
</dbReference>
<dbReference type="Proteomes" id="UP000094236">
    <property type="component" value="Unassembled WGS sequence"/>
</dbReference>
<evidence type="ECO:0000256" key="3">
    <source>
        <dbReference type="ARBA" id="ARBA00022574"/>
    </source>
</evidence>
<feature type="repeat" description="WD" evidence="8">
    <location>
        <begin position="189"/>
        <end position="230"/>
    </location>
</feature>
<dbReference type="EMBL" id="KV454011">
    <property type="protein sequence ID" value="ODV98129.1"/>
    <property type="molecule type" value="Genomic_DNA"/>
</dbReference>
<comment type="subcellular location">
    <subcellularLocation>
        <location evidence="7">Cytoplasm</location>
    </subcellularLocation>
</comment>
<dbReference type="FunFam" id="2.130.10.10:FF:000127">
    <property type="entry name" value="Eukaryotic translation initiation factor 3 subunit I"/>
    <property type="match status" value="1"/>
</dbReference>
<evidence type="ECO:0000256" key="6">
    <source>
        <dbReference type="ARBA" id="ARBA00038394"/>
    </source>
</evidence>
<dbReference type="Pfam" id="PF24805">
    <property type="entry name" value="EIF3I"/>
    <property type="match status" value="1"/>
</dbReference>
<keyword evidence="10" id="KW-1185">Reference proteome</keyword>
<dbReference type="PROSITE" id="PS00678">
    <property type="entry name" value="WD_REPEATS_1"/>
    <property type="match status" value="1"/>
</dbReference>
<comment type="similarity">
    <text evidence="6">Belongs to the WD repeat STRAP family.</text>
</comment>
<dbReference type="AlphaFoldDB" id="A0A1E4U2A7"/>
<protein>
    <recommendedName>
        <fullName evidence="7">Eukaryotic translation initiation factor 3 subunit I</fullName>
        <shortName evidence="7">eIF3i</shortName>
    </recommendedName>
    <alternativeName>
        <fullName evidence="7">Eukaryotic translation initiation factor 3 39 kDa subunit homolog</fullName>
        <shortName evidence="7">eIF-3 39 kDa subunit homolog</shortName>
    </alternativeName>
</protein>
<dbReference type="InterPro" id="IPR015943">
    <property type="entry name" value="WD40/YVTN_repeat-like_dom_sf"/>
</dbReference>
<dbReference type="InterPro" id="IPR036322">
    <property type="entry name" value="WD40_repeat_dom_sf"/>
</dbReference>
<evidence type="ECO:0000256" key="7">
    <source>
        <dbReference type="HAMAP-Rule" id="MF_03008"/>
    </source>
</evidence>
<feature type="repeat" description="WD" evidence="8">
    <location>
        <begin position="6"/>
        <end position="47"/>
    </location>
</feature>
<evidence type="ECO:0000256" key="8">
    <source>
        <dbReference type="PROSITE-ProRule" id="PRU00221"/>
    </source>
</evidence>
<dbReference type="InterPro" id="IPR019775">
    <property type="entry name" value="WD40_repeat_CS"/>
</dbReference>
<dbReference type="OrthoDB" id="24966at2759"/>
<keyword evidence="2 7" id="KW-0396">Initiation factor</keyword>
<dbReference type="GO" id="GO:0071540">
    <property type="term" value="C:eukaryotic translation initiation factor 3 complex, eIF3e"/>
    <property type="evidence" value="ECO:0007669"/>
    <property type="project" value="EnsemblFungi"/>
</dbReference>
<dbReference type="SMART" id="SM00320">
    <property type="entry name" value="WD40"/>
    <property type="match status" value="5"/>
</dbReference>
<gene>
    <name evidence="7" type="primary">TIF34</name>
    <name evidence="9" type="ORF">PACTADRAFT_47941</name>
</gene>
<dbReference type="SUPFAM" id="SSF50978">
    <property type="entry name" value="WD40 repeat-like"/>
    <property type="match status" value="1"/>
</dbReference>
<dbReference type="GO" id="GO:0016282">
    <property type="term" value="C:eukaryotic 43S preinitiation complex"/>
    <property type="evidence" value="ECO:0007669"/>
    <property type="project" value="UniProtKB-UniRule"/>
</dbReference>
<keyword evidence="3 8" id="KW-0853">WD repeat</keyword>
<dbReference type="GO" id="GO:0001732">
    <property type="term" value="P:formation of cytoplasmic translation initiation complex"/>
    <property type="evidence" value="ECO:0007669"/>
    <property type="project" value="UniProtKB-UniRule"/>
</dbReference>
<evidence type="ECO:0000313" key="10">
    <source>
        <dbReference type="Proteomes" id="UP000094236"/>
    </source>
</evidence>
<dbReference type="PANTHER" id="PTHR19877:SF1">
    <property type="entry name" value="EUKARYOTIC TRANSLATION INITIATION FACTOR 3 SUBUNIT I"/>
    <property type="match status" value="1"/>
</dbReference>
<name>A0A1E4U2A7_PACTA</name>
<dbReference type="GO" id="GO:0034399">
    <property type="term" value="C:nuclear periphery"/>
    <property type="evidence" value="ECO:0007669"/>
    <property type="project" value="EnsemblFungi"/>
</dbReference>
<dbReference type="GO" id="GO:0071541">
    <property type="term" value="C:eukaryotic translation initiation factor 3 complex, eIF3m"/>
    <property type="evidence" value="ECO:0007669"/>
    <property type="project" value="EnsemblFungi"/>
</dbReference>
<reference evidence="10" key="1">
    <citation type="submission" date="2016-05" db="EMBL/GenBank/DDBJ databases">
        <title>Comparative genomics of biotechnologically important yeasts.</title>
        <authorList>
            <consortium name="DOE Joint Genome Institute"/>
            <person name="Riley R."/>
            <person name="Haridas S."/>
            <person name="Wolfe K.H."/>
            <person name="Lopes M.R."/>
            <person name="Hittinger C.T."/>
            <person name="Goker M."/>
            <person name="Salamov A."/>
            <person name="Wisecaver J."/>
            <person name="Long T.M."/>
            <person name="Aerts A.L."/>
            <person name="Barry K."/>
            <person name="Choi C."/>
            <person name="Clum A."/>
            <person name="Coughlan A.Y."/>
            <person name="Deshpande S."/>
            <person name="Douglass A.P."/>
            <person name="Hanson S.J."/>
            <person name="Klenk H.-P."/>
            <person name="Labutti K."/>
            <person name="Lapidus A."/>
            <person name="Lindquist E."/>
            <person name="Lipzen A."/>
            <person name="Meier-Kolthoff J.P."/>
            <person name="Ohm R.A."/>
            <person name="Otillar R.P."/>
            <person name="Pangilinan J."/>
            <person name="Peng Y."/>
            <person name="Rokas A."/>
            <person name="Rosa C.A."/>
            <person name="Scheuner C."/>
            <person name="Sibirny A.A."/>
            <person name="Slot J.C."/>
            <person name="Stielow J.B."/>
            <person name="Sun H."/>
            <person name="Kurtzman C.P."/>
            <person name="Blackwell M."/>
            <person name="Grigoriev I.V."/>
            <person name="Jeffries T.W."/>
        </authorList>
    </citation>
    <scope>NUCLEOTIDE SEQUENCE [LARGE SCALE GENOMIC DNA]</scope>
    <source>
        <strain evidence="10">NRRL Y-2460</strain>
    </source>
</reference>
<dbReference type="PANTHER" id="PTHR19877">
    <property type="entry name" value="EUKARYOTIC TRANSLATION INITIATION FACTOR 3 SUBUNIT I"/>
    <property type="match status" value="1"/>
</dbReference>
<dbReference type="InterPro" id="IPR027525">
    <property type="entry name" value="eIF3i"/>
</dbReference>
<comment type="function">
    <text evidence="7">Component of the eukaryotic translation initiation factor 3 (eIF-3) complex, which is involved in protein synthesis of a specialized repertoire of mRNAs and, together with other initiation factors, stimulates binding of mRNA and methionyl-tRNAi to the 40S ribosome. The eIF-3 complex specifically targets and initiates translation of a subset of mRNAs involved in cell proliferation.</text>
</comment>
<sequence length="349" mass="38843">MRPIMLKGHERSLTQVKFNREGDLLFSVAKDKSASVWYSFNGERLGTFEGHIGTIWSIDVDSKTELAVTGSADFSAKLWEVNNGKCIKTWKLKTPAKRVEFSPNNDKLLIVTDQVMGEKGTITILPINSNFETREEQTDEPLLIIETAEGAEKVTVAGWSYAGKYIIAGHSNGVVSKYDAETGELHKTVKVHDLTITDLQFSQDKTYFITSSKDKTAHILDVDTLTIMKTYEADAPMNSACITPVKNFVILGGGQDARDVTTTSSKQGKFEARFYHKIFEDEIGRVKGHFGPLNYVAIHPNGTMYASGGEDGFVRLHHFDKSYYDFKYDVERTAEATGAVEVKTPEITA</sequence>